<proteinExistence type="predicted"/>
<dbReference type="OrthoDB" id="8904808at2"/>
<protein>
    <recommendedName>
        <fullName evidence="5">DUF2304 domain-containing protein</fullName>
    </recommendedName>
</protein>
<organism evidence="3 4">
    <name type="scientific">Kocuria varians</name>
    <name type="common">Micrococcus varians</name>
    <dbReference type="NCBI Taxonomy" id="1272"/>
    <lineage>
        <taxon>Bacteria</taxon>
        <taxon>Bacillati</taxon>
        <taxon>Actinomycetota</taxon>
        <taxon>Actinomycetes</taxon>
        <taxon>Micrococcales</taxon>
        <taxon>Micrococcaceae</taxon>
        <taxon>Kocuria</taxon>
    </lineage>
</organism>
<dbReference type="STRING" id="1272.GCA_900014985_01116"/>
<dbReference type="Proteomes" id="UP000315730">
    <property type="component" value="Unassembled WGS sequence"/>
</dbReference>
<feature type="region of interest" description="Disordered" evidence="1">
    <location>
        <begin position="134"/>
        <end position="170"/>
    </location>
</feature>
<sequence>MTIVVQIVLILGVAYGALTLVRGGANAKHQAIRRLGAVAFFVFAAISILVPDLVTQVARILGIGRGTDLVLYALVMLFMISQYSSAQRRRAEEVNVTRLARHIAIAEAEKPWEHDAEHADRASVRSFVAASPLGRPAEQPHVGPAGPGVDARGTVDSAGDDAARGGSTAV</sequence>
<keyword evidence="4" id="KW-1185">Reference proteome</keyword>
<name>A0A4Y4D4S5_KOCVA</name>
<evidence type="ECO:0000313" key="4">
    <source>
        <dbReference type="Proteomes" id="UP000315730"/>
    </source>
</evidence>
<keyword evidence="2" id="KW-0812">Transmembrane</keyword>
<feature type="transmembrane region" description="Helical" evidence="2">
    <location>
        <begin position="6"/>
        <end position="23"/>
    </location>
</feature>
<gene>
    <name evidence="3" type="ORF">KVA01_14870</name>
</gene>
<dbReference type="AlphaFoldDB" id="A0A4Y4D4S5"/>
<keyword evidence="2" id="KW-1133">Transmembrane helix</keyword>
<dbReference type="Pfam" id="PF10066">
    <property type="entry name" value="DUF2304"/>
    <property type="match status" value="1"/>
</dbReference>
<dbReference type="InterPro" id="IPR019277">
    <property type="entry name" value="DUF2304"/>
</dbReference>
<comment type="caution">
    <text evidence="3">The sequence shown here is derived from an EMBL/GenBank/DDBJ whole genome shotgun (WGS) entry which is preliminary data.</text>
</comment>
<evidence type="ECO:0000256" key="1">
    <source>
        <dbReference type="SAM" id="MobiDB-lite"/>
    </source>
</evidence>
<reference evidence="3 4" key="1">
    <citation type="submission" date="2019-06" db="EMBL/GenBank/DDBJ databases">
        <title>Whole genome shotgun sequence of Kocuria varians NBRC 15358.</title>
        <authorList>
            <person name="Hosoyama A."/>
            <person name="Uohara A."/>
            <person name="Ohji S."/>
            <person name="Ichikawa N."/>
        </authorList>
    </citation>
    <scope>NUCLEOTIDE SEQUENCE [LARGE SCALE GENOMIC DNA]</scope>
    <source>
        <strain evidence="3 4">NBRC 15358</strain>
    </source>
</reference>
<evidence type="ECO:0000313" key="3">
    <source>
        <dbReference type="EMBL" id="GEC99332.1"/>
    </source>
</evidence>
<dbReference type="EMBL" id="BJNW01000012">
    <property type="protein sequence ID" value="GEC99332.1"/>
    <property type="molecule type" value="Genomic_DNA"/>
</dbReference>
<feature type="transmembrane region" description="Helical" evidence="2">
    <location>
        <begin position="60"/>
        <end position="80"/>
    </location>
</feature>
<accession>A0A4Y4D4S5</accession>
<feature type="transmembrane region" description="Helical" evidence="2">
    <location>
        <begin position="35"/>
        <end position="54"/>
    </location>
</feature>
<evidence type="ECO:0000256" key="2">
    <source>
        <dbReference type="SAM" id="Phobius"/>
    </source>
</evidence>
<keyword evidence="2" id="KW-0472">Membrane</keyword>
<evidence type="ECO:0008006" key="5">
    <source>
        <dbReference type="Google" id="ProtNLM"/>
    </source>
</evidence>
<dbReference type="RefSeq" id="WP_068468653.1">
    <property type="nucleotide sequence ID" value="NZ_BJNW01000012.1"/>
</dbReference>